<sequence length="236" mass="26612">MRPTTRLLARYLEPGTQTGLTGLWTHPTPRSTLLFLYHRTLERLSALPASSLYRQSVEAVTKHRLALVEKQVPLGYAEWAERARKTMTERPGQYRLPSGSNDGGFAHTVKYSDKTFVLGKVVSEPDVRVQEWDGEADEGPTLEGIRTPEERADQALIATRKVIDKATTSVELEPEPLLTADQIAELENQIGAGLIEEVIQVAEGELKALDIMEQAKVWESLEEQPAEDQWKYFERK</sequence>
<protein>
    <recommendedName>
        <fullName evidence="11">NADH-ubiquinone oxidoreductase 29.9 kDa subunit mitochondrial</fullName>
    </recommendedName>
</protein>
<gene>
    <name evidence="9" type="ORF">Cpir12675_000326</name>
</gene>
<evidence type="ECO:0008006" key="11">
    <source>
        <dbReference type="Google" id="ProtNLM"/>
    </source>
</evidence>
<evidence type="ECO:0000256" key="2">
    <source>
        <dbReference type="ARBA" id="ARBA00010261"/>
    </source>
</evidence>
<evidence type="ECO:0000313" key="9">
    <source>
        <dbReference type="EMBL" id="KAL1901636.1"/>
    </source>
</evidence>
<evidence type="ECO:0000256" key="5">
    <source>
        <dbReference type="ARBA" id="ARBA00022792"/>
    </source>
</evidence>
<reference evidence="9 10" key="1">
    <citation type="journal article" date="2024" name="IMA Fungus">
        <title>IMA Genome - F19 : A genome assembly and annotation guide to empower mycologists, including annotated draft genome sequences of Ceratocystis pirilliformis, Diaporthe australafricana, Fusarium ophioides, Paecilomyces lecythidis, and Sporothrix stenoceras.</title>
        <authorList>
            <person name="Aylward J."/>
            <person name="Wilson A.M."/>
            <person name="Visagie C.M."/>
            <person name="Spraker J."/>
            <person name="Barnes I."/>
            <person name="Buitendag C."/>
            <person name="Ceriani C."/>
            <person name="Del Mar Angel L."/>
            <person name="du Plessis D."/>
            <person name="Fuchs T."/>
            <person name="Gasser K."/>
            <person name="Kramer D."/>
            <person name="Li W."/>
            <person name="Munsamy K."/>
            <person name="Piso A."/>
            <person name="Price J.L."/>
            <person name="Sonnekus B."/>
            <person name="Thomas C."/>
            <person name="van der Nest A."/>
            <person name="van Dijk A."/>
            <person name="van Heerden A."/>
            <person name="van Vuuren N."/>
            <person name="Yilmaz N."/>
            <person name="Duong T.A."/>
            <person name="van der Merwe N.A."/>
            <person name="Wingfield M.J."/>
            <person name="Wingfield B.D."/>
        </authorList>
    </citation>
    <scope>NUCLEOTIDE SEQUENCE [LARGE SCALE GENOMIC DNA]</scope>
    <source>
        <strain evidence="9 10">CMW 12675</strain>
    </source>
</reference>
<comment type="subcellular location">
    <subcellularLocation>
        <location evidence="1">Mitochondrion inner membrane</location>
        <topology evidence="1">Peripheral membrane protein</topology>
        <orientation evidence="1">Matrix side</orientation>
    </subcellularLocation>
</comment>
<dbReference type="PANTHER" id="PTHR12653">
    <property type="entry name" value="NADH-UBIQUINONE OXIDOREDUCTASE 13 KD-B SUBUNIT"/>
    <property type="match status" value="1"/>
</dbReference>
<dbReference type="InterPro" id="IPR006806">
    <property type="entry name" value="NDUFA5"/>
</dbReference>
<keyword evidence="6" id="KW-0249">Electron transport</keyword>
<keyword evidence="5" id="KW-0999">Mitochondrion inner membrane</keyword>
<evidence type="ECO:0000256" key="1">
    <source>
        <dbReference type="ARBA" id="ARBA00004443"/>
    </source>
</evidence>
<keyword evidence="4" id="KW-0679">Respiratory chain</keyword>
<keyword evidence="10" id="KW-1185">Reference proteome</keyword>
<dbReference type="Proteomes" id="UP001583280">
    <property type="component" value="Unassembled WGS sequence"/>
</dbReference>
<comment type="similarity">
    <text evidence="2">Belongs to the complex I NDUFA5 subunit family.</text>
</comment>
<proteinExistence type="inferred from homology"/>
<organism evidence="9 10">
    <name type="scientific">Ceratocystis pirilliformis</name>
    <dbReference type="NCBI Taxonomy" id="259994"/>
    <lineage>
        <taxon>Eukaryota</taxon>
        <taxon>Fungi</taxon>
        <taxon>Dikarya</taxon>
        <taxon>Ascomycota</taxon>
        <taxon>Pezizomycotina</taxon>
        <taxon>Sordariomycetes</taxon>
        <taxon>Hypocreomycetidae</taxon>
        <taxon>Microascales</taxon>
        <taxon>Ceratocystidaceae</taxon>
        <taxon>Ceratocystis</taxon>
    </lineage>
</organism>
<accession>A0ABR3ZLU4</accession>
<keyword evidence="3" id="KW-0813">Transport</keyword>
<name>A0ABR3ZLU4_9PEZI</name>
<evidence type="ECO:0000256" key="4">
    <source>
        <dbReference type="ARBA" id="ARBA00022660"/>
    </source>
</evidence>
<dbReference type="Pfam" id="PF04716">
    <property type="entry name" value="ETC_C1_NDUFA5"/>
    <property type="match status" value="1"/>
</dbReference>
<keyword evidence="7" id="KW-0496">Mitochondrion</keyword>
<evidence type="ECO:0000256" key="6">
    <source>
        <dbReference type="ARBA" id="ARBA00022982"/>
    </source>
</evidence>
<comment type="caution">
    <text evidence="9">The sequence shown here is derived from an EMBL/GenBank/DDBJ whole genome shotgun (WGS) entry which is preliminary data.</text>
</comment>
<evidence type="ECO:0000313" key="10">
    <source>
        <dbReference type="Proteomes" id="UP001583280"/>
    </source>
</evidence>
<dbReference type="PANTHER" id="PTHR12653:SF0">
    <property type="entry name" value="NADH DEHYDROGENASE [UBIQUINONE] 1 ALPHA SUBCOMPLEX SUBUNIT 5"/>
    <property type="match status" value="1"/>
</dbReference>
<evidence type="ECO:0000256" key="3">
    <source>
        <dbReference type="ARBA" id="ARBA00022448"/>
    </source>
</evidence>
<evidence type="ECO:0000256" key="7">
    <source>
        <dbReference type="ARBA" id="ARBA00023128"/>
    </source>
</evidence>
<keyword evidence="8" id="KW-0472">Membrane</keyword>
<dbReference type="EMBL" id="JAWDJO010000004">
    <property type="protein sequence ID" value="KAL1901636.1"/>
    <property type="molecule type" value="Genomic_DNA"/>
</dbReference>
<evidence type="ECO:0000256" key="8">
    <source>
        <dbReference type="ARBA" id="ARBA00023136"/>
    </source>
</evidence>